<protein>
    <submittedName>
        <fullName evidence="1">Uncharacterized protein</fullName>
    </submittedName>
</protein>
<dbReference type="EMBL" id="JAAWWB010000002">
    <property type="protein sequence ID" value="KAG6790781.1"/>
    <property type="molecule type" value="Genomic_DNA"/>
</dbReference>
<accession>A0A8X8APU1</accession>
<comment type="caution">
    <text evidence="1">The sequence shown here is derived from an EMBL/GenBank/DDBJ whole genome shotgun (WGS) entry which is preliminary data.</text>
</comment>
<dbReference type="Proteomes" id="UP000886885">
    <property type="component" value="Chromosome 1D"/>
</dbReference>
<evidence type="ECO:0000313" key="1">
    <source>
        <dbReference type="EMBL" id="KAG6790781.1"/>
    </source>
</evidence>
<organism evidence="1 2">
    <name type="scientific">Populus tomentosa</name>
    <name type="common">Chinese white poplar</name>
    <dbReference type="NCBI Taxonomy" id="118781"/>
    <lineage>
        <taxon>Eukaryota</taxon>
        <taxon>Viridiplantae</taxon>
        <taxon>Streptophyta</taxon>
        <taxon>Embryophyta</taxon>
        <taxon>Tracheophyta</taxon>
        <taxon>Spermatophyta</taxon>
        <taxon>Magnoliopsida</taxon>
        <taxon>eudicotyledons</taxon>
        <taxon>Gunneridae</taxon>
        <taxon>Pentapetalae</taxon>
        <taxon>rosids</taxon>
        <taxon>fabids</taxon>
        <taxon>Malpighiales</taxon>
        <taxon>Salicaceae</taxon>
        <taxon>Saliceae</taxon>
        <taxon>Populus</taxon>
    </lineage>
</organism>
<sequence length="118" mass="13025">METSSLRKAIIMEIILISAQELMSMSNSSSIPMKTYVVAYINPEEKEHILLEDLLKKLHGVPYAKSTGEPHGIINIGAAILNGMFHVEMPSEDGKDGGWPALETDDILKIKGVLYLED</sequence>
<evidence type="ECO:0000313" key="2">
    <source>
        <dbReference type="Proteomes" id="UP000886885"/>
    </source>
</evidence>
<reference evidence="1" key="1">
    <citation type="journal article" date="2020" name="bioRxiv">
        <title>Hybrid origin of Populus tomentosa Carr. identified through genome sequencing and phylogenomic analysis.</title>
        <authorList>
            <person name="An X."/>
            <person name="Gao K."/>
            <person name="Chen Z."/>
            <person name="Li J."/>
            <person name="Yang X."/>
            <person name="Yang X."/>
            <person name="Zhou J."/>
            <person name="Guo T."/>
            <person name="Zhao T."/>
            <person name="Huang S."/>
            <person name="Miao D."/>
            <person name="Khan W.U."/>
            <person name="Rao P."/>
            <person name="Ye M."/>
            <person name="Lei B."/>
            <person name="Liao W."/>
            <person name="Wang J."/>
            <person name="Ji L."/>
            <person name="Li Y."/>
            <person name="Guo B."/>
            <person name="Mustafa N.S."/>
            <person name="Li S."/>
            <person name="Yun Q."/>
            <person name="Keller S.R."/>
            <person name="Mao J."/>
            <person name="Zhang R."/>
            <person name="Strauss S.H."/>
        </authorList>
    </citation>
    <scope>NUCLEOTIDE SEQUENCE</scope>
    <source>
        <strain evidence="1">GM15</strain>
        <tissue evidence="1">Leaf</tissue>
    </source>
</reference>
<gene>
    <name evidence="1" type="ORF">POTOM_006948</name>
</gene>
<proteinExistence type="predicted"/>
<name>A0A8X8APU1_POPTO</name>
<keyword evidence="2" id="KW-1185">Reference proteome</keyword>
<dbReference type="AlphaFoldDB" id="A0A8X8APU1"/>